<keyword evidence="10" id="KW-1185">Reference proteome</keyword>
<keyword evidence="6 7" id="KW-0472">Membrane</keyword>
<proteinExistence type="predicted"/>
<protein>
    <submittedName>
        <fullName evidence="9">Sterol desaturase/sphingolipid hydroxylase (Fatty acid hydroxylase superfamily)</fullName>
    </submittedName>
</protein>
<dbReference type="GO" id="GO:0012505">
    <property type="term" value="C:endomembrane system"/>
    <property type="evidence" value="ECO:0007669"/>
    <property type="project" value="UniProtKB-SubCell"/>
</dbReference>
<dbReference type="GO" id="GO:0050479">
    <property type="term" value="F:glyceryl-ether monooxygenase activity"/>
    <property type="evidence" value="ECO:0007669"/>
    <property type="project" value="TreeGrafter"/>
</dbReference>
<evidence type="ECO:0000313" key="10">
    <source>
        <dbReference type="Proteomes" id="UP000587415"/>
    </source>
</evidence>
<feature type="transmembrane region" description="Helical" evidence="7">
    <location>
        <begin position="116"/>
        <end position="134"/>
    </location>
</feature>
<name>A0A7X6BPA0_9CAUL</name>
<comment type="subcellular location">
    <subcellularLocation>
        <location evidence="1">Endomembrane system</location>
        <topology evidence="1">Multi-pass membrane protein</topology>
    </subcellularLocation>
</comment>
<dbReference type="PANTHER" id="PTHR21624:SF1">
    <property type="entry name" value="ALKYLGLYCEROL MONOOXYGENASE"/>
    <property type="match status" value="1"/>
</dbReference>
<keyword evidence="2 7" id="KW-0812">Transmembrane</keyword>
<comment type="caution">
    <text evidence="9">The sequence shown here is derived from an EMBL/GenBank/DDBJ whole genome shotgun (WGS) entry which is preliminary data.</text>
</comment>
<sequence length="302" mass="34004">MSGLLSIDPARALADPASAAIAIVDSLSRNLAAEQWFYGQFVAALLLGLTIDLLRRRDLVSRYWSRSVRVDAVYAVLEFLHLIQFAVILPVGLFITRGLQVWAPWLEVTALAQLPVWAQLTILFVVTDFCVYWWHRLQHESRIVWQFHKTHHSQVNLNVMTTFRATVIDRIVAFAIMAVPAAMMQVDAALPVALAAVLQFHQLVIHSDSGWSFGPLDRIFVSPSFHEVHHSSLEPHLDRNYGGVLSIWDHMFGTSVARGDQPLVYGLVAERLPEAWLWQQATPVIGLWRLFRGRSPAAETSA</sequence>
<evidence type="ECO:0000256" key="2">
    <source>
        <dbReference type="ARBA" id="ARBA00022692"/>
    </source>
</evidence>
<dbReference type="GO" id="GO:0005506">
    <property type="term" value="F:iron ion binding"/>
    <property type="evidence" value="ECO:0007669"/>
    <property type="project" value="InterPro"/>
</dbReference>
<keyword evidence="5" id="KW-0443">Lipid metabolism</keyword>
<dbReference type="RefSeq" id="WP_168046307.1">
    <property type="nucleotide sequence ID" value="NZ_JAATJM010000001.1"/>
</dbReference>
<dbReference type="GO" id="GO:0008610">
    <property type="term" value="P:lipid biosynthetic process"/>
    <property type="evidence" value="ECO:0007669"/>
    <property type="project" value="InterPro"/>
</dbReference>
<dbReference type="InterPro" id="IPR051689">
    <property type="entry name" value="Sterol_desaturase/TMEM195"/>
</dbReference>
<evidence type="ECO:0000256" key="7">
    <source>
        <dbReference type="SAM" id="Phobius"/>
    </source>
</evidence>
<keyword evidence="4" id="KW-0560">Oxidoreductase</keyword>
<dbReference type="Pfam" id="PF04116">
    <property type="entry name" value="FA_hydroxylase"/>
    <property type="match status" value="1"/>
</dbReference>
<reference evidence="9 10" key="1">
    <citation type="submission" date="2020-03" db="EMBL/GenBank/DDBJ databases">
        <title>Genomic Encyclopedia of Type Strains, Phase IV (KMG-IV): sequencing the most valuable type-strain genomes for metagenomic binning, comparative biology and taxonomic classification.</title>
        <authorList>
            <person name="Goeker M."/>
        </authorList>
    </citation>
    <scope>NUCLEOTIDE SEQUENCE [LARGE SCALE GENOMIC DNA]</scope>
    <source>
        <strain evidence="9 10">DSM 4736</strain>
    </source>
</reference>
<feature type="transmembrane region" description="Helical" evidence="7">
    <location>
        <begin position="75"/>
        <end position="96"/>
    </location>
</feature>
<dbReference type="GO" id="GO:0006643">
    <property type="term" value="P:membrane lipid metabolic process"/>
    <property type="evidence" value="ECO:0007669"/>
    <property type="project" value="TreeGrafter"/>
</dbReference>
<feature type="transmembrane region" description="Helical" evidence="7">
    <location>
        <begin position="36"/>
        <end position="54"/>
    </location>
</feature>
<dbReference type="AlphaFoldDB" id="A0A7X6BPA0"/>
<evidence type="ECO:0000256" key="5">
    <source>
        <dbReference type="ARBA" id="ARBA00023098"/>
    </source>
</evidence>
<feature type="domain" description="Fatty acid hydroxylase" evidence="8">
    <location>
        <begin position="121"/>
        <end position="254"/>
    </location>
</feature>
<organism evidence="9 10">
    <name type="scientific">Brevundimonas alba</name>
    <dbReference type="NCBI Taxonomy" id="74314"/>
    <lineage>
        <taxon>Bacteria</taxon>
        <taxon>Pseudomonadati</taxon>
        <taxon>Pseudomonadota</taxon>
        <taxon>Alphaproteobacteria</taxon>
        <taxon>Caulobacterales</taxon>
        <taxon>Caulobacteraceae</taxon>
        <taxon>Brevundimonas</taxon>
    </lineage>
</organism>
<keyword evidence="3 7" id="KW-1133">Transmembrane helix</keyword>
<evidence type="ECO:0000256" key="4">
    <source>
        <dbReference type="ARBA" id="ARBA00023002"/>
    </source>
</evidence>
<dbReference type="GO" id="GO:0016020">
    <property type="term" value="C:membrane"/>
    <property type="evidence" value="ECO:0007669"/>
    <property type="project" value="GOC"/>
</dbReference>
<accession>A0A7X6BPA0</accession>
<dbReference type="InterPro" id="IPR006694">
    <property type="entry name" value="Fatty_acid_hydroxylase"/>
</dbReference>
<dbReference type="EMBL" id="JAATJM010000001">
    <property type="protein sequence ID" value="NJC41301.1"/>
    <property type="molecule type" value="Genomic_DNA"/>
</dbReference>
<gene>
    <name evidence="9" type="ORF">GGQ87_001559</name>
</gene>
<evidence type="ECO:0000256" key="3">
    <source>
        <dbReference type="ARBA" id="ARBA00022989"/>
    </source>
</evidence>
<dbReference type="Proteomes" id="UP000587415">
    <property type="component" value="Unassembled WGS sequence"/>
</dbReference>
<evidence type="ECO:0000256" key="1">
    <source>
        <dbReference type="ARBA" id="ARBA00004127"/>
    </source>
</evidence>
<evidence type="ECO:0000259" key="8">
    <source>
        <dbReference type="Pfam" id="PF04116"/>
    </source>
</evidence>
<dbReference type="PANTHER" id="PTHR21624">
    <property type="entry name" value="STEROL DESATURASE-RELATED PROTEIN"/>
    <property type="match status" value="1"/>
</dbReference>
<evidence type="ECO:0000313" key="9">
    <source>
        <dbReference type="EMBL" id="NJC41301.1"/>
    </source>
</evidence>
<evidence type="ECO:0000256" key="6">
    <source>
        <dbReference type="ARBA" id="ARBA00023136"/>
    </source>
</evidence>